<dbReference type="InterPro" id="IPR010982">
    <property type="entry name" value="Lambda_DNA-bd_dom_sf"/>
</dbReference>
<dbReference type="STRING" id="349521.HCH_01543"/>
<evidence type="ECO:0000313" key="3">
    <source>
        <dbReference type="Proteomes" id="UP000000238"/>
    </source>
</evidence>
<accession>Q2SLS3</accession>
<organism evidence="2 3">
    <name type="scientific">Hahella chejuensis (strain KCTC 2396)</name>
    <dbReference type="NCBI Taxonomy" id="349521"/>
    <lineage>
        <taxon>Bacteria</taxon>
        <taxon>Pseudomonadati</taxon>
        <taxon>Pseudomonadota</taxon>
        <taxon>Gammaproteobacteria</taxon>
        <taxon>Oceanospirillales</taxon>
        <taxon>Hahellaceae</taxon>
        <taxon>Hahella</taxon>
    </lineage>
</organism>
<gene>
    <name evidence="2" type="ordered locus">HCH_01543</name>
</gene>
<dbReference type="HOGENOM" id="CLU_1832357_0_0_6"/>
<protein>
    <recommendedName>
        <fullName evidence="1">HTH cro/C1-type domain-containing protein</fullName>
    </recommendedName>
</protein>
<reference evidence="2 3" key="1">
    <citation type="journal article" date="2005" name="Nucleic Acids Res.">
        <title>Genomic blueprint of Hahella chejuensis, a marine microbe producing an algicidal agent.</title>
        <authorList>
            <person name="Jeong H."/>
            <person name="Yim J.H."/>
            <person name="Lee C."/>
            <person name="Choi S.-H."/>
            <person name="Park Y.K."/>
            <person name="Yoon S.H."/>
            <person name="Hur C.-G."/>
            <person name="Kang H.-Y."/>
            <person name="Kim D."/>
            <person name="Lee H.H."/>
            <person name="Park K.H."/>
            <person name="Park S.-H."/>
            <person name="Park H.-S."/>
            <person name="Lee H.K."/>
            <person name="Oh T.K."/>
            <person name="Kim J.F."/>
        </authorList>
    </citation>
    <scope>NUCLEOTIDE SEQUENCE [LARGE SCALE GENOMIC DNA]</scope>
    <source>
        <strain evidence="2 3">KCTC 2396</strain>
    </source>
</reference>
<dbReference type="SUPFAM" id="SSF47413">
    <property type="entry name" value="lambda repressor-like DNA-binding domains"/>
    <property type="match status" value="1"/>
</dbReference>
<dbReference type="InterPro" id="IPR001387">
    <property type="entry name" value="Cro/C1-type_HTH"/>
</dbReference>
<feature type="domain" description="HTH cro/C1-type" evidence="1">
    <location>
        <begin position="19"/>
        <end position="94"/>
    </location>
</feature>
<dbReference type="RefSeq" id="WP_011395474.1">
    <property type="nucleotide sequence ID" value="NC_007645.1"/>
</dbReference>
<dbReference type="GO" id="GO:0003677">
    <property type="term" value="F:DNA binding"/>
    <property type="evidence" value="ECO:0007669"/>
    <property type="project" value="InterPro"/>
</dbReference>
<dbReference type="Pfam" id="PF12844">
    <property type="entry name" value="HTH_19"/>
    <property type="match status" value="1"/>
</dbReference>
<dbReference type="Gene3D" id="1.10.260.40">
    <property type="entry name" value="lambda repressor-like DNA-binding domains"/>
    <property type="match status" value="1"/>
</dbReference>
<dbReference type="EMBL" id="CP000155">
    <property type="protein sequence ID" value="ABC28401.1"/>
    <property type="molecule type" value="Genomic_DNA"/>
</dbReference>
<sequence>MNAEFFHQPRQFRKSDFAQRLKELRSHFGYTQQKVVDGVNELLPLIQHRPHPLCRSRYAKWELNNRTEMPDYPELLALCHYFEQEPYYLLTGVNGPRKSRNSQHALDTLYSRWEEDIHFKYVVKMLLERTPEATRKLAELIDVLTLGDRCLLNNHKNRAN</sequence>
<dbReference type="OrthoDB" id="6202817at2"/>
<dbReference type="Proteomes" id="UP000000238">
    <property type="component" value="Chromosome"/>
</dbReference>
<dbReference type="KEGG" id="hch:HCH_01543"/>
<evidence type="ECO:0000259" key="1">
    <source>
        <dbReference type="Pfam" id="PF12844"/>
    </source>
</evidence>
<keyword evidence="3" id="KW-1185">Reference proteome</keyword>
<dbReference type="AlphaFoldDB" id="Q2SLS3"/>
<proteinExistence type="predicted"/>
<dbReference type="CDD" id="cd00093">
    <property type="entry name" value="HTH_XRE"/>
    <property type="match status" value="1"/>
</dbReference>
<evidence type="ECO:0000313" key="2">
    <source>
        <dbReference type="EMBL" id="ABC28401.1"/>
    </source>
</evidence>
<name>Q2SLS3_HAHCH</name>